<dbReference type="SFLD" id="SFLDS00003">
    <property type="entry name" value="Haloacid_Dehalogenase"/>
    <property type="match status" value="1"/>
</dbReference>
<dbReference type="FunFam" id="3.40.50.1000:FF:000028">
    <property type="entry name" value="Calcium-transporting P-type ATPase, putative"/>
    <property type="match status" value="1"/>
</dbReference>
<evidence type="ECO:0000313" key="11">
    <source>
        <dbReference type="EMBL" id="SMC17757.1"/>
    </source>
</evidence>
<dbReference type="STRING" id="1121291.SAMN02745134_00422"/>
<dbReference type="SUPFAM" id="SSF81660">
    <property type="entry name" value="Metal cation-transporting ATPase, ATP-binding domain N"/>
    <property type="match status" value="1"/>
</dbReference>
<dbReference type="AlphaFoldDB" id="A0A1W1X1I1"/>
<sequence>MRGEKMINENEIYNGLSTAEANKLLKTHGLNILKQNKKATPVKIFIAQFNDFIIWVLIAATIISGFMGEKADAITIIIIIIMNAIMGFVQEYKTEKSLEALKKMASPTTKVIRNGNVQVINAELLVPGDLIVIESGDRVPADAIIVTSSNLSLDESILTGESLGVSKSSSNRNNSVFMGTIVLRGKGEARVVETGMHTEMGKIANLLQNIEQERSPLKDKLSSLGKVLVVLCVMICIVVTALGIIRGQDKYQMFLLGLSLAVAAIPEGLPAIVTVALALGVSRMLKRNALVRRLPAVETLGCTSVICSDKTGTLTKNIMTVKSIYYNDKIYNENRFKDEKLYLLKRAFVFCNDCEVNYREKNIGKSLVGEPTETALIKAFFTNSYDIKTFLDSAKRISDIPFDSNRKMMSVIVNEHGRKISYVKGAPERIIDRCKYISIDGEKKAFTENYKKRVQSVLNDMSSKALRCIAAAYKDSGIINGNQERDLIFLGFAGMIDPPRDEVKGAVLRCKEAGIKAVMITGDHKNTAYAIGKELGICSDLSEVITGEELDKLDDNKLSSIINKIKIFARVSPEHKLRIVGAFKRKNKIVAMTGDGVNDAPAVKNADIGISMGISGTDVTKEASSMILLDDNFTTIVAAVEEGRVIYNNIRKFIRYLLSCNLGEVLTMFLSSLLYLQTPLLPIQILLVNLATDGLPAIALGVDPKDEDVMYEMPRDKNESIFARGLKEKIIIRGSLIGICTVLSFLVGEVLNMPLRTCRTIALGTLIMSQLIHVFECRSEKKSIFQIKLFTNMSLVMAVTVSIVMLICVIYVPFLQIVFHTDALNLFQWGIVIFFSAFISTINSVYLYFK</sequence>
<proteinExistence type="inferred from homology"/>
<dbReference type="NCBIfam" id="TIGR01494">
    <property type="entry name" value="ATPase_P-type"/>
    <property type="match status" value="3"/>
</dbReference>
<keyword evidence="12" id="KW-1185">Reference proteome</keyword>
<dbReference type="SUPFAM" id="SSF81665">
    <property type="entry name" value="Calcium ATPase, transmembrane domain M"/>
    <property type="match status" value="1"/>
</dbReference>
<dbReference type="GO" id="GO:0016020">
    <property type="term" value="C:membrane"/>
    <property type="evidence" value="ECO:0007669"/>
    <property type="project" value="UniProtKB-SubCell"/>
</dbReference>
<feature type="transmembrane region" description="Helical" evidence="9">
    <location>
        <begin position="224"/>
        <end position="245"/>
    </location>
</feature>
<dbReference type="SUPFAM" id="SSF81653">
    <property type="entry name" value="Calcium ATPase, transduction domain A"/>
    <property type="match status" value="1"/>
</dbReference>
<dbReference type="EMBL" id="FWXH01000002">
    <property type="protein sequence ID" value="SMC17757.1"/>
    <property type="molecule type" value="Genomic_DNA"/>
</dbReference>
<evidence type="ECO:0000256" key="5">
    <source>
        <dbReference type="ARBA" id="ARBA00022840"/>
    </source>
</evidence>
<dbReference type="InterPro" id="IPR036412">
    <property type="entry name" value="HAD-like_sf"/>
</dbReference>
<dbReference type="InterPro" id="IPR059000">
    <property type="entry name" value="ATPase_P-type_domA"/>
</dbReference>
<feature type="transmembrane region" description="Helical" evidence="9">
    <location>
        <begin position="44"/>
        <end position="67"/>
    </location>
</feature>
<dbReference type="Gene3D" id="1.20.1110.10">
    <property type="entry name" value="Calcium-transporting ATPase, transmembrane domain"/>
    <property type="match status" value="1"/>
</dbReference>
<protein>
    <submittedName>
        <fullName evidence="11">Ca2+-transporting ATPase</fullName>
    </submittedName>
</protein>
<comment type="subcellular location">
    <subcellularLocation>
        <location evidence="1">Membrane</location>
        <topology evidence="1">Multi-pass membrane protein</topology>
    </subcellularLocation>
</comment>
<dbReference type="Gene3D" id="2.70.150.10">
    <property type="entry name" value="Calcium-transporting ATPase, cytoplasmic transduction domain A"/>
    <property type="match status" value="1"/>
</dbReference>
<feature type="transmembrane region" description="Helical" evidence="9">
    <location>
        <begin position="730"/>
        <end position="748"/>
    </location>
</feature>
<dbReference type="GO" id="GO:0005524">
    <property type="term" value="F:ATP binding"/>
    <property type="evidence" value="ECO:0007669"/>
    <property type="project" value="UniProtKB-KW"/>
</dbReference>
<feature type="transmembrane region" description="Helical" evidence="9">
    <location>
        <begin position="826"/>
        <end position="849"/>
    </location>
</feature>
<keyword evidence="7 9" id="KW-1133">Transmembrane helix</keyword>
<keyword evidence="6" id="KW-1278">Translocase</keyword>
<evidence type="ECO:0000256" key="1">
    <source>
        <dbReference type="ARBA" id="ARBA00004141"/>
    </source>
</evidence>
<accession>A0A1W1X1I1</accession>
<dbReference type="InterPro" id="IPR044492">
    <property type="entry name" value="P_typ_ATPase_HD_dom"/>
</dbReference>
<feature type="domain" description="Cation-transporting P-type ATPase N-terminal" evidence="10">
    <location>
        <begin position="3"/>
        <end position="69"/>
    </location>
</feature>
<dbReference type="PROSITE" id="PS00154">
    <property type="entry name" value="ATPASE_E1_E2"/>
    <property type="match status" value="1"/>
</dbReference>
<evidence type="ECO:0000259" key="10">
    <source>
        <dbReference type="SMART" id="SM00831"/>
    </source>
</evidence>
<dbReference type="Gene3D" id="3.40.50.1000">
    <property type="entry name" value="HAD superfamily/HAD-like"/>
    <property type="match status" value="1"/>
</dbReference>
<feature type="transmembrane region" description="Helical" evidence="9">
    <location>
        <begin position="789"/>
        <end position="814"/>
    </location>
</feature>
<evidence type="ECO:0000256" key="8">
    <source>
        <dbReference type="ARBA" id="ARBA00023136"/>
    </source>
</evidence>
<gene>
    <name evidence="11" type="ORF">SAMN02745134_00422</name>
</gene>
<reference evidence="11 12" key="1">
    <citation type="submission" date="2017-04" db="EMBL/GenBank/DDBJ databases">
        <authorList>
            <person name="Afonso C.L."/>
            <person name="Miller P.J."/>
            <person name="Scott M.A."/>
            <person name="Spackman E."/>
            <person name="Goraichik I."/>
            <person name="Dimitrov K.M."/>
            <person name="Suarez D.L."/>
            <person name="Swayne D.E."/>
        </authorList>
    </citation>
    <scope>NUCLEOTIDE SEQUENCE [LARGE SCALE GENOMIC DNA]</scope>
    <source>
        <strain evidence="11 12">DSM 12555</strain>
    </source>
</reference>
<dbReference type="SMART" id="SM00831">
    <property type="entry name" value="Cation_ATPase_N"/>
    <property type="match status" value="1"/>
</dbReference>
<keyword evidence="4" id="KW-0547">Nucleotide-binding</keyword>
<dbReference type="FunFam" id="3.40.50.1000:FF:000001">
    <property type="entry name" value="Phospholipid-transporting ATPase IC"/>
    <property type="match status" value="1"/>
</dbReference>
<comment type="similarity">
    <text evidence="2">Belongs to the cation transport ATPase (P-type) (TC 3.A.3) family. Type IIA subfamily.</text>
</comment>
<dbReference type="SFLD" id="SFLDF00027">
    <property type="entry name" value="p-type_atpase"/>
    <property type="match status" value="1"/>
</dbReference>
<dbReference type="Gene3D" id="3.40.1110.10">
    <property type="entry name" value="Calcium-transporting ATPase, cytoplasmic domain N"/>
    <property type="match status" value="1"/>
</dbReference>
<dbReference type="PRINTS" id="PR00119">
    <property type="entry name" value="CATATPASE"/>
</dbReference>
<evidence type="ECO:0000256" key="7">
    <source>
        <dbReference type="ARBA" id="ARBA00022989"/>
    </source>
</evidence>
<organism evidence="11 12">
    <name type="scientific">Clostridium acidisoli DSM 12555</name>
    <dbReference type="NCBI Taxonomy" id="1121291"/>
    <lineage>
        <taxon>Bacteria</taxon>
        <taxon>Bacillati</taxon>
        <taxon>Bacillota</taxon>
        <taxon>Clostridia</taxon>
        <taxon>Eubacteriales</taxon>
        <taxon>Clostridiaceae</taxon>
        <taxon>Clostridium</taxon>
    </lineage>
</organism>
<dbReference type="InterPro" id="IPR023299">
    <property type="entry name" value="ATPase_P-typ_cyto_dom_N"/>
</dbReference>
<feature type="transmembrane region" description="Helical" evidence="9">
    <location>
        <begin position="251"/>
        <end position="279"/>
    </location>
</feature>
<evidence type="ECO:0000256" key="2">
    <source>
        <dbReference type="ARBA" id="ARBA00005675"/>
    </source>
</evidence>
<evidence type="ECO:0000256" key="6">
    <source>
        <dbReference type="ARBA" id="ARBA00022967"/>
    </source>
</evidence>
<keyword evidence="3 9" id="KW-0812">Transmembrane</keyword>
<dbReference type="Pfam" id="PF00689">
    <property type="entry name" value="Cation_ATPase_C"/>
    <property type="match status" value="1"/>
</dbReference>
<dbReference type="InterPro" id="IPR006068">
    <property type="entry name" value="ATPase_P-typ_cation-transptr_C"/>
</dbReference>
<dbReference type="InterPro" id="IPR008250">
    <property type="entry name" value="ATPase_P-typ_transduc_dom_A_sf"/>
</dbReference>
<dbReference type="SFLD" id="SFLDG00002">
    <property type="entry name" value="C1.7:_P-type_atpase_like"/>
    <property type="match status" value="1"/>
</dbReference>
<dbReference type="Pfam" id="PF00690">
    <property type="entry name" value="Cation_ATPase_N"/>
    <property type="match status" value="1"/>
</dbReference>
<feature type="transmembrane region" description="Helical" evidence="9">
    <location>
        <begin position="653"/>
        <end position="675"/>
    </location>
</feature>
<keyword evidence="8 9" id="KW-0472">Membrane</keyword>
<evidence type="ECO:0000256" key="4">
    <source>
        <dbReference type="ARBA" id="ARBA00022741"/>
    </source>
</evidence>
<keyword evidence="5" id="KW-0067">ATP-binding</keyword>
<dbReference type="InterPro" id="IPR023298">
    <property type="entry name" value="ATPase_P-typ_TM_dom_sf"/>
</dbReference>
<dbReference type="Pfam" id="PF00122">
    <property type="entry name" value="E1-E2_ATPase"/>
    <property type="match status" value="1"/>
</dbReference>
<dbReference type="GO" id="GO:0016887">
    <property type="term" value="F:ATP hydrolysis activity"/>
    <property type="evidence" value="ECO:0007669"/>
    <property type="project" value="InterPro"/>
</dbReference>
<dbReference type="SUPFAM" id="SSF56784">
    <property type="entry name" value="HAD-like"/>
    <property type="match status" value="1"/>
</dbReference>
<dbReference type="PANTHER" id="PTHR42861">
    <property type="entry name" value="CALCIUM-TRANSPORTING ATPASE"/>
    <property type="match status" value="1"/>
</dbReference>
<evidence type="ECO:0000256" key="9">
    <source>
        <dbReference type="SAM" id="Phobius"/>
    </source>
</evidence>
<dbReference type="Proteomes" id="UP000192468">
    <property type="component" value="Unassembled WGS sequence"/>
</dbReference>
<dbReference type="InterPro" id="IPR001757">
    <property type="entry name" value="P_typ_ATPase"/>
</dbReference>
<dbReference type="InterPro" id="IPR004014">
    <property type="entry name" value="ATPase_P-typ_cation-transptr_N"/>
</dbReference>
<feature type="transmembrane region" description="Helical" evidence="9">
    <location>
        <begin position="73"/>
        <end position="89"/>
    </location>
</feature>
<dbReference type="Pfam" id="PF13246">
    <property type="entry name" value="Cation_ATPase"/>
    <property type="match status" value="1"/>
</dbReference>
<evidence type="ECO:0000313" key="12">
    <source>
        <dbReference type="Proteomes" id="UP000192468"/>
    </source>
</evidence>
<dbReference type="PRINTS" id="PR00120">
    <property type="entry name" value="HATPASE"/>
</dbReference>
<evidence type="ECO:0000256" key="3">
    <source>
        <dbReference type="ARBA" id="ARBA00022692"/>
    </source>
</evidence>
<name>A0A1W1X1I1_9CLOT</name>
<dbReference type="InterPro" id="IPR023214">
    <property type="entry name" value="HAD_sf"/>
</dbReference>
<dbReference type="InterPro" id="IPR018303">
    <property type="entry name" value="ATPase_P-typ_P_site"/>
</dbReference>